<accession>A0A6G0THD2</accession>
<organism evidence="1 2">
    <name type="scientific">Aphis glycines</name>
    <name type="common">Soybean aphid</name>
    <dbReference type="NCBI Taxonomy" id="307491"/>
    <lineage>
        <taxon>Eukaryota</taxon>
        <taxon>Metazoa</taxon>
        <taxon>Ecdysozoa</taxon>
        <taxon>Arthropoda</taxon>
        <taxon>Hexapoda</taxon>
        <taxon>Insecta</taxon>
        <taxon>Pterygota</taxon>
        <taxon>Neoptera</taxon>
        <taxon>Paraneoptera</taxon>
        <taxon>Hemiptera</taxon>
        <taxon>Sternorrhyncha</taxon>
        <taxon>Aphidomorpha</taxon>
        <taxon>Aphidoidea</taxon>
        <taxon>Aphididae</taxon>
        <taxon>Aphidini</taxon>
        <taxon>Aphis</taxon>
        <taxon>Aphis</taxon>
    </lineage>
</organism>
<dbReference type="OrthoDB" id="10568461at2759"/>
<evidence type="ECO:0000313" key="1">
    <source>
        <dbReference type="EMBL" id="KAE9532679.1"/>
    </source>
</evidence>
<keyword evidence="2" id="KW-1185">Reference proteome</keyword>
<dbReference type="Proteomes" id="UP000475862">
    <property type="component" value="Unassembled WGS sequence"/>
</dbReference>
<sequence length="187" mass="21939">MTVEIFFLSMNTFVSCEENRLTYLKINDLVKMLFPSQTILFSSGYRSAVQLVAIIYVLNLNPMIDTKTHIIVKSIHSSLRSESKIKIVNITLRDSNISEEKLTLLAHRIRNWALKYFQIEANDLFRQNSDDIAIILFNFRHSFIVDLLLIVNFYLLKATFKNLEFQEYRCMVGGSWNAFSIHIMEYH</sequence>
<comment type="caution">
    <text evidence="1">The sequence shown here is derived from an EMBL/GenBank/DDBJ whole genome shotgun (WGS) entry which is preliminary data.</text>
</comment>
<evidence type="ECO:0000313" key="2">
    <source>
        <dbReference type="Proteomes" id="UP000475862"/>
    </source>
</evidence>
<dbReference type="EMBL" id="VYZN01000038">
    <property type="protein sequence ID" value="KAE9532679.1"/>
    <property type="molecule type" value="Genomic_DNA"/>
</dbReference>
<proteinExistence type="predicted"/>
<name>A0A6G0THD2_APHGL</name>
<gene>
    <name evidence="1" type="ORF">AGLY_009760</name>
</gene>
<protein>
    <submittedName>
        <fullName evidence="1">Uncharacterized protein</fullName>
    </submittedName>
</protein>
<dbReference type="AlphaFoldDB" id="A0A6G0THD2"/>
<reference evidence="1 2" key="1">
    <citation type="submission" date="2019-08" db="EMBL/GenBank/DDBJ databases">
        <title>The genome of the soybean aphid Biotype 1, its phylome, world population structure and adaptation to the North American continent.</title>
        <authorList>
            <person name="Giordano R."/>
            <person name="Donthu R.K."/>
            <person name="Hernandez A.G."/>
            <person name="Wright C.L."/>
            <person name="Zimin A.V."/>
        </authorList>
    </citation>
    <scope>NUCLEOTIDE SEQUENCE [LARGE SCALE GENOMIC DNA]</scope>
    <source>
        <tissue evidence="1">Whole aphids</tissue>
    </source>
</reference>